<proteinExistence type="predicted"/>
<sequence>MDETNVKTPAMVPALSIQGHWLMDKKDLQVVASGKGSQEKAQPRDSGAGFLLPATGLEVGPKASRGRHSRRQTLEKGMEDERHKAQVVSMEAFKAGRVGQIPPEVLDMYDQLTRDQHALVRTSFVLLAAMRRRLGLPDL</sequence>
<organism evidence="2 3">
    <name type="scientific">Stenotrophomonas maltophilia</name>
    <name type="common">Pseudomonas maltophilia</name>
    <name type="synonym">Xanthomonas maltophilia</name>
    <dbReference type="NCBI Taxonomy" id="40324"/>
    <lineage>
        <taxon>Bacteria</taxon>
        <taxon>Pseudomonadati</taxon>
        <taxon>Pseudomonadota</taxon>
        <taxon>Gammaproteobacteria</taxon>
        <taxon>Lysobacterales</taxon>
        <taxon>Lysobacteraceae</taxon>
        <taxon>Stenotrophomonas</taxon>
        <taxon>Stenotrophomonas maltophilia group</taxon>
    </lineage>
</organism>
<feature type="region of interest" description="Disordered" evidence="1">
    <location>
        <begin position="32"/>
        <end position="83"/>
    </location>
</feature>
<reference evidence="2" key="1">
    <citation type="submission" date="2023-08" db="EMBL/GenBank/DDBJ databases">
        <authorList>
            <consortium name="Clinical and Environmental Microbiology Branch: Whole genome sequencing antimicrobial resistance pathogens in the healthcare setting"/>
        </authorList>
    </citation>
    <scope>NUCLEOTIDE SEQUENCE</scope>
    <source>
        <strain evidence="2">2023CJ-00293</strain>
    </source>
</reference>
<dbReference type="Proteomes" id="UP001225498">
    <property type="component" value="Unassembled WGS sequence"/>
</dbReference>
<evidence type="ECO:0000313" key="2">
    <source>
        <dbReference type="EMBL" id="EKZ1925847.1"/>
    </source>
</evidence>
<name>A0AAI9CIE6_STEMA</name>
<comment type="caution">
    <text evidence="2">The sequence shown here is derived from an EMBL/GenBank/DDBJ whole genome shotgun (WGS) entry which is preliminary data.</text>
</comment>
<dbReference type="RefSeq" id="WP_143565873.1">
    <property type="nucleotide sequence ID" value="NZ_JAOCKA010000036.1"/>
</dbReference>
<protein>
    <submittedName>
        <fullName evidence="2">Uncharacterized protein</fullName>
    </submittedName>
</protein>
<feature type="compositionally biased region" description="Basic and acidic residues" evidence="1">
    <location>
        <begin position="72"/>
        <end position="83"/>
    </location>
</feature>
<accession>A0AAI9CIE6</accession>
<evidence type="ECO:0000313" key="3">
    <source>
        <dbReference type="Proteomes" id="UP001225498"/>
    </source>
</evidence>
<dbReference type="EMBL" id="ABLTIR010000010">
    <property type="protein sequence ID" value="EKZ1925847.1"/>
    <property type="molecule type" value="Genomic_DNA"/>
</dbReference>
<gene>
    <name evidence="2" type="ORF">REH87_000824</name>
</gene>
<evidence type="ECO:0000256" key="1">
    <source>
        <dbReference type="SAM" id="MobiDB-lite"/>
    </source>
</evidence>
<dbReference type="AlphaFoldDB" id="A0AAI9CIE6"/>